<dbReference type="EMBL" id="OX395130">
    <property type="protein sequence ID" value="CAI5773925.1"/>
    <property type="molecule type" value="Genomic_DNA"/>
</dbReference>
<gene>
    <name evidence="1" type="ORF">PODLI_1B025580</name>
</gene>
<reference evidence="1" key="1">
    <citation type="submission" date="2022-12" db="EMBL/GenBank/DDBJ databases">
        <authorList>
            <person name="Alioto T."/>
            <person name="Alioto T."/>
            <person name="Gomez Garrido J."/>
        </authorList>
    </citation>
    <scope>NUCLEOTIDE SEQUENCE</scope>
</reference>
<proteinExistence type="predicted"/>
<dbReference type="AlphaFoldDB" id="A0AA35K997"/>
<evidence type="ECO:0000313" key="2">
    <source>
        <dbReference type="Proteomes" id="UP001178461"/>
    </source>
</evidence>
<evidence type="ECO:0000313" key="1">
    <source>
        <dbReference type="EMBL" id="CAI5773925.1"/>
    </source>
</evidence>
<dbReference type="Proteomes" id="UP001178461">
    <property type="component" value="Chromosome 5"/>
</dbReference>
<protein>
    <submittedName>
        <fullName evidence="1">Uncharacterized protein</fullName>
    </submittedName>
</protein>
<organism evidence="1 2">
    <name type="scientific">Podarcis lilfordi</name>
    <name type="common">Lilford's wall lizard</name>
    <dbReference type="NCBI Taxonomy" id="74358"/>
    <lineage>
        <taxon>Eukaryota</taxon>
        <taxon>Metazoa</taxon>
        <taxon>Chordata</taxon>
        <taxon>Craniata</taxon>
        <taxon>Vertebrata</taxon>
        <taxon>Euteleostomi</taxon>
        <taxon>Lepidosauria</taxon>
        <taxon>Squamata</taxon>
        <taxon>Bifurcata</taxon>
        <taxon>Unidentata</taxon>
        <taxon>Episquamata</taxon>
        <taxon>Laterata</taxon>
        <taxon>Lacertibaenia</taxon>
        <taxon>Lacertidae</taxon>
        <taxon>Podarcis</taxon>
    </lineage>
</organism>
<accession>A0AA35K997</accession>
<keyword evidence="2" id="KW-1185">Reference proteome</keyword>
<name>A0AA35K997_9SAUR</name>
<sequence length="86" mass="9442">MSTFPLWAITNFEDNIFSSCLQKTVVLGVPYDKLSHNKDSVSHTFTPCASNSDPQMPVICLMVELRGIIAAVFAAVSWKDICTEGC</sequence>